<accession>A0A265UVE5</accession>
<organism evidence="1 2">
    <name type="scientific">Winogradskyella aurantia</name>
    <dbReference type="NCBI Taxonomy" id="1915063"/>
    <lineage>
        <taxon>Bacteria</taxon>
        <taxon>Pseudomonadati</taxon>
        <taxon>Bacteroidota</taxon>
        <taxon>Flavobacteriia</taxon>
        <taxon>Flavobacteriales</taxon>
        <taxon>Flavobacteriaceae</taxon>
        <taxon>Winogradskyella</taxon>
    </lineage>
</organism>
<keyword evidence="1" id="KW-0418">Kinase</keyword>
<dbReference type="OrthoDB" id="5288719at2"/>
<protein>
    <submittedName>
        <fullName evidence="1">GHMP kinase</fullName>
    </submittedName>
</protein>
<dbReference type="SUPFAM" id="SSF54211">
    <property type="entry name" value="Ribosomal protein S5 domain 2-like"/>
    <property type="match status" value="1"/>
</dbReference>
<dbReference type="GO" id="GO:0016301">
    <property type="term" value="F:kinase activity"/>
    <property type="evidence" value="ECO:0007669"/>
    <property type="project" value="UniProtKB-KW"/>
</dbReference>
<dbReference type="NCBIfam" id="NF040656">
    <property type="entry name" value="GHMP_GYDIA"/>
    <property type="match status" value="1"/>
</dbReference>
<dbReference type="Proteomes" id="UP000216840">
    <property type="component" value="Unassembled WGS sequence"/>
</dbReference>
<dbReference type="InterPro" id="IPR020568">
    <property type="entry name" value="Ribosomal_Su5_D2-typ_SF"/>
</dbReference>
<dbReference type="Gene3D" id="3.30.230.10">
    <property type="match status" value="1"/>
</dbReference>
<proteinExistence type="predicted"/>
<dbReference type="InterPro" id="IPR014721">
    <property type="entry name" value="Ribsml_uS5_D2-typ_fold_subgr"/>
</dbReference>
<evidence type="ECO:0000313" key="1">
    <source>
        <dbReference type="EMBL" id="OZV69283.1"/>
    </source>
</evidence>
<keyword evidence="1" id="KW-0808">Transferase</keyword>
<dbReference type="InterPro" id="IPR047765">
    <property type="entry name" value="GHMP_GYDIA-like"/>
</dbReference>
<sequence length="306" mass="34039">MKTYRSNGKLLLTAEYAVLDGAVALAIPTVYGQTLNVENSSSASILWKSYDEAGEIWFEHEFPIDSIVSNSAVDLHNPTANRILEILRSARILNLEFLSKTNGLKVDTYLDFNRHWGLGSSSTLINNIASWAQINAYQLLEKTFGGSGYDIACAQHNSPLLYQLTSQNVPGVKPVDFNPVFRSNLYFVYLNQKQDSRDGISKYKKQGSINPVNIEAISNITKTIIACQSLTDFNILIKEHESIIAKLIGEVPIKEQLFKDFDGEVKSLGAWGGDFVLASSVSDPTAYFKSKGYNTIIPYQEMALFK</sequence>
<gene>
    <name evidence="1" type="ORF">CA834_07455</name>
</gene>
<comment type="caution">
    <text evidence="1">The sequence shown here is derived from an EMBL/GenBank/DDBJ whole genome shotgun (WGS) entry which is preliminary data.</text>
</comment>
<name>A0A265UVE5_9FLAO</name>
<dbReference type="AlphaFoldDB" id="A0A265UVE5"/>
<dbReference type="EMBL" id="NGJN01000003">
    <property type="protein sequence ID" value="OZV69283.1"/>
    <property type="molecule type" value="Genomic_DNA"/>
</dbReference>
<keyword evidence="2" id="KW-1185">Reference proteome</keyword>
<dbReference type="RefSeq" id="WP_094968057.1">
    <property type="nucleotide sequence ID" value="NZ_NGJN01000003.1"/>
</dbReference>
<reference evidence="1 2" key="1">
    <citation type="submission" date="2017-05" db="EMBL/GenBank/DDBJ databases">
        <title>The draft genome sequence of Idiomarina salinarum WNB302.</title>
        <authorList>
            <person name="Sun Y."/>
            <person name="Chen B."/>
            <person name="Du Z."/>
        </authorList>
    </citation>
    <scope>NUCLEOTIDE SEQUENCE [LARGE SCALE GENOMIC DNA]</scope>
    <source>
        <strain evidence="1 2">WNB302</strain>
    </source>
</reference>
<evidence type="ECO:0000313" key="2">
    <source>
        <dbReference type="Proteomes" id="UP000216840"/>
    </source>
</evidence>